<protein>
    <submittedName>
        <fullName evidence="4">PUA domain-containing protein</fullName>
    </submittedName>
</protein>
<evidence type="ECO:0000256" key="2">
    <source>
        <dbReference type="SAM" id="MobiDB-lite"/>
    </source>
</evidence>
<dbReference type="InterPro" id="IPR016437">
    <property type="entry name" value="MCT-1/Tma20"/>
</dbReference>
<keyword evidence="5" id="KW-1185">Reference proteome</keyword>
<evidence type="ECO:0000313" key="4">
    <source>
        <dbReference type="EnsemblMetazoa" id="CJA14185b.1"/>
    </source>
</evidence>
<dbReference type="Pfam" id="PF01472">
    <property type="entry name" value="PUA"/>
    <property type="match status" value="1"/>
</dbReference>
<proteinExistence type="inferred from homology"/>
<organism evidence="4 5">
    <name type="scientific">Caenorhabditis japonica</name>
    <dbReference type="NCBI Taxonomy" id="281687"/>
    <lineage>
        <taxon>Eukaryota</taxon>
        <taxon>Metazoa</taxon>
        <taxon>Ecdysozoa</taxon>
        <taxon>Nematoda</taxon>
        <taxon>Chromadorea</taxon>
        <taxon>Rhabditida</taxon>
        <taxon>Rhabditina</taxon>
        <taxon>Rhabditomorpha</taxon>
        <taxon>Rhabditoidea</taxon>
        <taxon>Rhabditidae</taxon>
        <taxon>Peloderinae</taxon>
        <taxon>Caenorhabditis</taxon>
    </lineage>
</organism>
<dbReference type="PANTHER" id="PTHR22798:SF0">
    <property type="entry name" value="MALIGNANT T-CELL-AMPLIFIED SEQUENCE 1"/>
    <property type="match status" value="1"/>
</dbReference>
<dbReference type="PROSITE" id="PS50890">
    <property type="entry name" value="PUA"/>
    <property type="match status" value="1"/>
</dbReference>
<dbReference type="SUPFAM" id="SSF88697">
    <property type="entry name" value="PUA domain-like"/>
    <property type="match status" value="1"/>
</dbReference>
<dbReference type="PANTHER" id="PTHR22798">
    <property type="entry name" value="MCT-1 PROTEIN"/>
    <property type="match status" value="1"/>
</dbReference>
<dbReference type="AlphaFoldDB" id="A0A8R1DXF9"/>
<feature type="region of interest" description="Disordered" evidence="2">
    <location>
        <begin position="54"/>
        <end position="82"/>
    </location>
</feature>
<dbReference type="InterPro" id="IPR004521">
    <property type="entry name" value="Uncharacterised_CHP00451"/>
</dbReference>
<dbReference type="InterPro" id="IPR002478">
    <property type="entry name" value="PUA"/>
</dbReference>
<dbReference type="GO" id="GO:0003723">
    <property type="term" value="F:RNA binding"/>
    <property type="evidence" value="ECO:0007669"/>
    <property type="project" value="InterPro"/>
</dbReference>
<dbReference type="CDD" id="cd21155">
    <property type="entry name" value="PUA_MCTS-1-like"/>
    <property type="match status" value="1"/>
</dbReference>
<name>A0A8R1DXF9_CAEJA</name>
<evidence type="ECO:0000256" key="1">
    <source>
        <dbReference type="ARBA" id="ARBA00008955"/>
    </source>
</evidence>
<sequence length="347" mass="39225">MLRTFKAIIRLLATYAGPAWHQLMSETQKTKLERQYVGGLKACCGLSKDTAERGAETVERATCNRGPEDTRPPHEKPKPQETKEEIVWKQATHTATWLLGSDTKAEQKKKNHTSFVKSYLSNHCTHPILGEQPPPLSEEESILPRNTRMELARLRAERSLLLEKYKAKVENRPVESCIKCSDDEGDLKNFLKCYSCRNYGRTPWPQPQPLAWLLRHSIWEETPIRDRRLIWKRSVAQQQQQQHALNLQKMYSVSNKTFKVDKAAIKFILNGSTIMCPGLTSPGAKLTSLVPKDTVVAVTAEGKQNALAIGLMSMSSGEIQSVNKGNGIENLHYLNDGLWHLAEKSLN</sequence>
<dbReference type="NCBIfam" id="TIGR00451">
    <property type="entry name" value="unchar_dom_2"/>
    <property type="match status" value="1"/>
</dbReference>
<evidence type="ECO:0000259" key="3">
    <source>
        <dbReference type="SMART" id="SM00359"/>
    </source>
</evidence>
<dbReference type="InterPro" id="IPR015947">
    <property type="entry name" value="PUA-like_sf"/>
</dbReference>
<dbReference type="SMART" id="SM00359">
    <property type="entry name" value="PUA"/>
    <property type="match status" value="1"/>
</dbReference>
<comment type="similarity">
    <text evidence="1">Belongs to the MCTS1 family.</text>
</comment>
<dbReference type="Gene3D" id="3.10.400.20">
    <property type="match status" value="1"/>
</dbReference>
<feature type="compositionally biased region" description="Basic and acidic residues" evidence="2">
    <location>
        <begin position="66"/>
        <end position="82"/>
    </location>
</feature>
<dbReference type="EnsemblMetazoa" id="CJA14185b.1">
    <property type="protein sequence ID" value="CJA14185b.1"/>
    <property type="gene ID" value="WBGene00133389"/>
</dbReference>
<reference evidence="4" key="2">
    <citation type="submission" date="2022-06" db="UniProtKB">
        <authorList>
            <consortium name="EnsemblMetazoa"/>
        </authorList>
    </citation>
    <scope>IDENTIFICATION</scope>
    <source>
        <strain evidence="4">DF5081</strain>
    </source>
</reference>
<feature type="domain" description="PUA" evidence="3">
    <location>
        <begin position="256"/>
        <end position="335"/>
    </location>
</feature>
<accession>A0A8R1DXF9</accession>
<reference evidence="5" key="1">
    <citation type="submission" date="2010-08" db="EMBL/GenBank/DDBJ databases">
        <authorList>
            <consortium name="Caenorhabditis japonica Sequencing Consortium"/>
            <person name="Wilson R.K."/>
        </authorList>
    </citation>
    <scope>NUCLEOTIDE SEQUENCE [LARGE SCALE GENOMIC DNA]</scope>
    <source>
        <strain evidence="5">DF5081</strain>
    </source>
</reference>
<evidence type="ECO:0000313" key="5">
    <source>
        <dbReference type="Proteomes" id="UP000005237"/>
    </source>
</evidence>
<dbReference type="Proteomes" id="UP000005237">
    <property type="component" value="Unassembled WGS sequence"/>
</dbReference>
<dbReference type="GO" id="GO:0001731">
    <property type="term" value="P:formation of translation preinitiation complex"/>
    <property type="evidence" value="ECO:0007669"/>
    <property type="project" value="TreeGrafter"/>
</dbReference>